<accession>A0ABR7QCF8</accession>
<protein>
    <submittedName>
        <fullName evidence="2">Uncharacterized protein</fullName>
    </submittedName>
</protein>
<keyword evidence="3" id="KW-1185">Reference proteome</keyword>
<evidence type="ECO:0000313" key="2">
    <source>
        <dbReference type="EMBL" id="MBC8756051.1"/>
    </source>
</evidence>
<organism evidence="2 3">
    <name type="scientific">Kordia aestuariivivens</name>
    <dbReference type="NCBI Taxonomy" id="2759037"/>
    <lineage>
        <taxon>Bacteria</taxon>
        <taxon>Pseudomonadati</taxon>
        <taxon>Bacteroidota</taxon>
        <taxon>Flavobacteriia</taxon>
        <taxon>Flavobacteriales</taxon>
        <taxon>Flavobacteriaceae</taxon>
        <taxon>Kordia</taxon>
    </lineage>
</organism>
<dbReference type="EMBL" id="JACGWS010000009">
    <property type="protein sequence ID" value="MBC8756051.1"/>
    <property type="molecule type" value="Genomic_DNA"/>
</dbReference>
<keyword evidence="1" id="KW-1133">Transmembrane helix</keyword>
<sequence>MKTKKYVNIVLILLTIFIWGAIGYTYFYKKETSKTNTYAPKMTTNVDFTIRKDTFELIAIKNPFSSTMRVPRKASQTIKKNSRKKTNIPVVVKWPSISYHGYVVQEGSSKKLGILKVNGKITRKKTQDIILNEFKIKNIYEDSIQLTYKNTLKTFQKQK</sequence>
<keyword evidence="1" id="KW-0472">Membrane</keyword>
<evidence type="ECO:0000256" key="1">
    <source>
        <dbReference type="SAM" id="Phobius"/>
    </source>
</evidence>
<comment type="caution">
    <text evidence="2">The sequence shown here is derived from an EMBL/GenBank/DDBJ whole genome shotgun (WGS) entry which is preliminary data.</text>
</comment>
<feature type="transmembrane region" description="Helical" evidence="1">
    <location>
        <begin position="6"/>
        <end position="27"/>
    </location>
</feature>
<dbReference type="Proteomes" id="UP000619238">
    <property type="component" value="Unassembled WGS sequence"/>
</dbReference>
<reference evidence="2 3" key="1">
    <citation type="submission" date="2020-07" db="EMBL/GenBank/DDBJ databases">
        <title>Description of Kordia aestuariivivens sp. nov., isolated from a tidal flat.</title>
        <authorList>
            <person name="Park S."/>
            <person name="Yoon J.-H."/>
        </authorList>
    </citation>
    <scope>NUCLEOTIDE SEQUENCE [LARGE SCALE GENOMIC DNA]</scope>
    <source>
        <strain evidence="2 3">YSTF-M3</strain>
    </source>
</reference>
<keyword evidence="1" id="KW-0812">Transmembrane</keyword>
<evidence type="ECO:0000313" key="3">
    <source>
        <dbReference type="Proteomes" id="UP000619238"/>
    </source>
</evidence>
<gene>
    <name evidence="2" type="ORF">H2O64_15340</name>
</gene>
<dbReference type="RefSeq" id="WP_187563090.1">
    <property type="nucleotide sequence ID" value="NZ_JACGWS010000009.1"/>
</dbReference>
<name>A0ABR7QCF8_9FLAO</name>
<proteinExistence type="predicted"/>